<dbReference type="InterPro" id="IPR036188">
    <property type="entry name" value="FAD/NAD-bd_sf"/>
</dbReference>
<dbReference type="Gene3D" id="1.10.1060.10">
    <property type="entry name" value="Alpha-helical ferredoxin"/>
    <property type="match status" value="1"/>
</dbReference>
<dbReference type="Proteomes" id="UP000321934">
    <property type="component" value="Chromosome"/>
</dbReference>
<dbReference type="GO" id="GO:0051536">
    <property type="term" value="F:iron-sulfur cluster binding"/>
    <property type="evidence" value="ECO:0007669"/>
    <property type="project" value="InterPro"/>
</dbReference>
<reference evidence="1 2" key="1">
    <citation type="journal article" date="2019" name="ISME J.">
        <title>Deianiraea, an extracellular bacterium associated with the ciliate Paramecium, suggests an alternative scenario for the evolution of Rickettsiales.</title>
        <authorList>
            <person name="Castelli M."/>
            <person name="Sabaneyeva E."/>
            <person name="Lanzoni O."/>
            <person name="Lebedeva N."/>
            <person name="Floriano A.M."/>
            <person name="Gaiarsa S."/>
            <person name="Benken K."/>
            <person name="Modeo L."/>
            <person name="Bandi C."/>
            <person name="Potekhin A."/>
            <person name="Sassera D."/>
            <person name="Petroni G."/>
        </authorList>
    </citation>
    <scope>NUCLEOTIDE SEQUENCE [LARGE SCALE GENOMIC DNA]</scope>
    <source>
        <strain evidence="1">CyL4-1</strain>
    </source>
</reference>
<dbReference type="EMBL" id="CP029077">
    <property type="protein sequence ID" value="QED23830.1"/>
    <property type="molecule type" value="Genomic_DNA"/>
</dbReference>
<organism evidence="1 2">
    <name type="scientific">Candidatus Deianiraea vastatrix</name>
    <dbReference type="NCBI Taxonomy" id="2163644"/>
    <lineage>
        <taxon>Bacteria</taxon>
        <taxon>Pseudomonadati</taxon>
        <taxon>Pseudomonadota</taxon>
        <taxon>Alphaproteobacteria</taxon>
        <taxon>Rickettsiales</taxon>
        <taxon>Candidatus Deianiraeaceae</taxon>
        <taxon>Candidatus Deianiraea</taxon>
    </lineage>
</organism>
<dbReference type="AlphaFoldDB" id="A0A5B8XEZ9"/>
<dbReference type="RefSeq" id="WP_146821238.1">
    <property type="nucleotide sequence ID" value="NZ_CP029077.1"/>
</dbReference>
<evidence type="ECO:0000313" key="1">
    <source>
        <dbReference type="EMBL" id="QED23830.1"/>
    </source>
</evidence>
<sequence>MITEVFSNYRRFDEDFAEFLRARDEKLHDFMQKSRMQKTKMPASVLLDLGLILEEFLIPIFNLSKWQEENVKKAIQEREIWAICRNFIQRFLLVKYDGNWYKNVDRSLEIFQNLDKIWNFDDIDGDVVLWLKNYGYSLNYDEVTDDEFDEKCRQIAFIFHANLVKNSSLLQNPKENRHFNLVPNEKSERNDFRYVGENLEKVASYGGNYCLYCHERGKDSCKNGLFCKDGKIAKNNDGIELSGCPLEQDISPAIAAFRDGKFIASLAIMMVENPLICLTGNRICNDCMKSCIYQKQDPVDIPAIETVVFERVLRENFGFELYFLLTRCNVLNAISYIPKSLTGSTIFISGMGPAGIASAFFNAMEGNYVILSDGGLFLAPDIDITLPIEHFQLDKLPQNRNSSCFGGVMEYGITSRWNKNFIDIAYVILARFRHIAFFSNIKYSLLLEKLLYEMDFAKIFVANGAKNPRNIKNPEISSFFVSASEFLMNLHLGKSFDEKSKHEVKILMPAVVLGGGLTAIDAATEAGFYYLSKIENVYKKFTKMSEKNSINSEEFSRLELANLERYIGDYRKTENIANSADKIEKLGGVKVLIRKGIFASAAYQQNHVEIAKARAQGVIFCDETEILGYEKSEDGVKILTNKGEIFARSIIVAYGSERADIADNVDSAKCAKYGSKISITGGVFDDKKKDMNSLCVSDFDKKTAYLGDMTEKFSGSVVKAIASGKKSVFYGDYQCERACDVRVQNADYQSCKINEKFHVLCSFFAQETCVQEVEFGVFKIKYKSAMLTKIAKIGDLTRMKIVSNGVQSESIPMIISGFSDGFFTSVVKVVGNSTKMLLDKDAKFFVMHSSRSDVLQSILSKDLHIFYDDLRDAVAMELCRSLGCRISHVDNFECSGGKVLFLASCDIVDIFAQKFDLKGGNYYSIVFKEMQCMLSGVCSKCRYLDGTGGWKFACRDYCIVL</sequence>
<evidence type="ECO:0000313" key="2">
    <source>
        <dbReference type="Proteomes" id="UP000321934"/>
    </source>
</evidence>
<proteinExistence type="predicted"/>
<gene>
    <name evidence="1" type="ORF">Deia_01048</name>
</gene>
<dbReference type="InterPro" id="IPR009051">
    <property type="entry name" value="Helical_ferredxn"/>
</dbReference>
<accession>A0A5B8XEZ9</accession>
<name>A0A5B8XEZ9_9RICK</name>
<dbReference type="OrthoDB" id="9803192at2"/>
<keyword evidence="2" id="KW-1185">Reference proteome</keyword>
<dbReference type="SUPFAM" id="SSF51905">
    <property type="entry name" value="FAD/NAD(P)-binding domain"/>
    <property type="match status" value="1"/>
</dbReference>
<protein>
    <submittedName>
        <fullName evidence="1">Bifunctional glutamate synthase subunit beta/2-polyprenylphenol hydroxylase</fullName>
    </submittedName>
</protein>